<evidence type="ECO:0000256" key="3">
    <source>
        <dbReference type="ARBA" id="ARBA00022857"/>
    </source>
</evidence>
<feature type="binding site" evidence="7">
    <location>
        <position position="86"/>
    </location>
    <ligand>
        <name>NADP(+)</name>
        <dbReference type="ChEBI" id="CHEBI:58349"/>
    </ligand>
</feature>
<dbReference type="Pfam" id="PF13561">
    <property type="entry name" value="adh_short_C2"/>
    <property type="match status" value="1"/>
</dbReference>
<dbReference type="PRINTS" id="PR00080">
    <property type="entry name" value="SDRFAMILY"/>
</dbReference>
<keyword evidence="3 7" id="KW-0521">NADP</keyword>
<comment type="caution">
    <text evidence="10">The sequence shown here is derived from an EMBL/GenBank/DDBJ whole genome shotgun (WGS) entry which is preliminary data.</text>
</comment>
<evidence type="ECO:0000259" key="9">
    <source>
        <dbReference type="SMART" id="SM00822"/>
    </source>
</evidence>
<dbReference type="SMART" id="SM00822">
    <property type="entry name" value="PKS_KR"/>
    <property type="match status" value="1"/>
</dbReference>
<dbReference type="InterPro" id="IPR002347">
    <property type="entry name" value="SDR_fam"/>
</dbReference>
<accession>A0A5D4KD48</accession>
<dbReference type="Gene3D" id="3.40.50.720">
    <property type="entry name" value="NAD(P)-binding Rossmann-like Domain"/>
    <property type="match status" value="1"/>
</dbReference>
<dbReference type="EC" id="1.1.1.100" evidence="2 8"/>
<comment type="function">
    <text evidence="8">Catalyzes the NADPH-dependent reduction of beta-ketoacyl-ACP substrates to beta-hydroxyacyl-ACP products, the first reductive step in the elongation cycle of fatty acid biosynthesis.</text>
</comment>
<dbReference type="NCBIfam" id="NF009466">
    <property type="entry name" value="PRK12826.1-2"/>
    <property type="match status" value="1"/>
</dbReference>
<feature type="binding site" evidence="7">
    <location>
        <begin position="151"/>
        <end position="155"/>
    </location>
    <ligand>
        <name>NADP(+)</name>
        <dbReference type="ChEBI" id="CHEBI:58349"/>
    </ligand>
</feature>
<keyword evidence="8" id="KW-0276">Fatty acid metabolism</keyword>
<dbReference type="PANTHER" id="PTHR42760">
    <property type="entry name" value="SHORT-CHAIN DEHYDROGENASES/REDUCTASES FAMILY MEMBER"/>
    <property type="match status" value="1"/>
</dbReference>
<keyword evidence="8" id="KW-0444">Lipid biosynthesis</keyword>
<dbReference type="PRINTS" id="PR00081">
    <property type="entry name" value="GDHRDH"/>
</dbReference>
<feature type="domain" description="Ketoreductase" evidence="9">
    <location>
        <begin position="7"/>
        <end position="182"/>
    </location>
</feature>
<dbReference type="InterPro" id="IPR036291">
    <property type="entry name" value="NAD(P)-bd_dom_sf"/>
</dbReference>
<comment type="similarity">
    <text evidence="1 8">Belongs to the short-chain dehydrogenases/reductases (SDR) family.</text>
</comment>
<feature type="active site" description="Proton acceptor" evidence="6">
    <location>
        <position position="151"/>
    </location>
</feature>
<evidence type="ECO:0000256" key="2">
    <source>
        <dbReference type="ARBA" id="ARBA00012948"/>
    </source>
</evidence>
<dbReference type="AlphaFoldDB" id="A0A5D4KD48"/>
<keyword evidence="4 8" id="KW-0560">Oxidoreductase</keyword>
<comment type="subunit">
    <text evidence="8">Homotetramer.</text>
</comment>
<dbReference type="PROSITE" id="PS00061">
    <property type="entry name" value="ADH_SHORT"/>
    <property type="match status" value="1"/>
</dbReference>
<comment type="catalytic activity">
    <reaction evidence="5 8">
        <text>a (3R)-hydroxyacyl-[ACP] + NADP(+) = a 3-oxoacyl-[ACP] + NADPH + H(+)</text>
        <dbReference type="Rhea" id="RHEA:17397"/>
        <dbReference type="Rhea" id="RHEA-COMP:9916"/>
        <dbReference type="Rhea" id="RHEA-COMP:9945"/>
        <dbReference type="ChEBI" id="CHEBI:15378"/>
        <dbReference type="ChEBI" id="CHEBI:57783"/>
        <dbReference type="ChEBI" id="CHEBI:58349"/>
        <dbReference type="ChEBI" id="CHEBI:78776"/>
        <dbReference type="ChEBI" id="CHEBI:78827"/>
        <dbReference type="EC" id="1.1.1.100"/>
    </reaction>
</comment>
<evidence type="ECO:0000313" key="10">
    <source>
        <dbReference type="EMBL" id="TYR74605.1"/>
    </source>
</evidence>
<dbReference type="CDD" id="cd05333">
    <property type="entry name" value="BKR_SDR_c"/>
    <property type="match status" value="1"/>
</dbReference>
<keyword evidence="8" id="KW-0443">Lipid metabolism</keyword>
<dbReference type="UniPathway" id="UPA00094"/>
<dbReference type="EMBL" id="VTEH01000011">
    <property type="protein sequence ID" value="TYR74605.1"/>
    <property type="molecule type" value="Genomic_DNA"/>
</dbReference>
<evidence type="ECO:0000313" key="11">
    <source>
        <dbReference type="Proteomes" id="UP000323317"/>
    </source>
</evidence>
<dbReference type="RefSeq" id="WP_148947434.1">
    <property type="nucleotide sequence ID" value="NZ_JBNILU010000009.1"/>
</dbReference>
<dbReference type="NCBIfam" id="NF004198">
    <property type="entry name" value="PRK05653.1-3"/>
    <property type="match status" value="1"/>
</dbReference>
<dbReference type="FunFam" id="3.40.50.720:FF:000115">
    <property type="entry name" value="3-oxoacyl-[acyl-carrier-protein] reductase FabG"/>
    <property type="match status" value="1"/>
</dbReference>
<dbReference type="SUPFAM" id="SSF51735">
    <property type="entry name" value="NAD(P)-binding Rossmann-fold domains"/>
    <property type="match status" value="1"/>
</dbReference>
<comment type="pathway">
    <text evidence="8">Lipid metabolism; fatty acid biosynthesis.</text>
</comment>
<dbReference type="InterPro" id="IPR011284">
    <property type="entry name" value="3oxo_ACP_reduc"/>
</dbReference>
<dbReference type="NCBIfam" id="TIGR01830">
    <property type="entry name" value="3oxo_ACP_reduc"/>
    <property type="match status" value="1"/>
</dbReference>
<evidence type="ECO:0000256" key="4">
    <source>
        <dbReference type="ARBA" id="ARBA00023002"/>
    </source>
</evidence>
<sequence length="243" mass="25887">MSRLRGKTAVITGAANGIGLEAARTFKREGANVVIADFNEEAGKKAEEANPGVVFVRVDVSDRDSVDSLVQTVIDRFGTIDILINNAGITRDSMLSKMTSEQFQQVINVNLTGVFHCTQAVLPYMAEQGSGKIINTSSVTGTYGNVGQTNYAAAKAGVIGMTKTWAKELARKGINVNAVAPGFTETAMVAEVPEKVIEKMKAQVPMGRLGKPEDIANAYLFLASSESDYVNGHVLHVDGGIMM</sequence>
<protein>
    <recommendedName>
        <fullName evidence="2 8">3-oxoacyl-[acyl-carrier-protein] reductase</fullName>
        <ecNumber evidence="2 8">1.1.1.100</ecNumber>
    </recommendedName>
</protein>
<dbReference type="GO" id="GO:0004316">
    <property type="term" value="F:3-oxoacyl-[acyl-carrier-protein] reductase (NADPH) activity"/>
    <property type="evidence" value="ECO:0007669"/>
    <property type="project" value="UniProtKB-UniRule"/>
</dbReference>
<dbReference type="NCBIfam" id="NF005559">
    <property type="entry name" value="PRK07231.1"/>
    <property type="match status" value="1"/>
</dbReference>
<dbReference type="InterPro" id="IPR057326">
    <property type="entry name" value="KR_dom"/>
</dbReference>
<evidence type="ECO:0000256" key="1">
    <source>
        <dbReference type="ARBA" id="ARBA00006484"/>
    </source>
</evidence>
<dbReference type="GO" id="GO:0030497">
    <property type="term" value="P:fatty acid elongation"/>
    <property type="evidence" value="ECO:0007669"/>
    <property type="project" value="TreeGrafter"/>
</dbReference>
<evidence type="ECO:0000256" key="7">
    <source>
        <dbReference type="PIRSR" id="PIRSR611284-2"/>
    </source>
</evidence>
<dbReference type="Proteomes" id="UP000323317">
    <property type="component" value="Unassembled WGS sequence"/>
</dbReference>
<gene>
    <name evidence="10" type="primary">fabG</name>
    <name evidence="10" type="ORF">FZC79_14115</name>
</gene>
<organism evidence="10 11">
    <name type="scientific">Rossellomorea vietnamensis</name>
    <dbReference type="NCBI Taxonomy" id="218284"/>
    <lineage>
        <taxon>Bacteria</taxon>
        <taxon>Bacillati</taxon>
        <taxon>Bacillota</taxon>
        <taxon>Bacilli</taxon>
        <taxon>Bacillales</taxon>
        <taxon>Bacillaceae</taxon>
        <taxon>Rossellomorea</taxon>
    </lineage>
</organism>
<keyword evidence="8" id="KW-0275">Fatty acid biosynthesis</keyword>
<dbReference type="InterPro" id="IPR020904">
    <property type="entry name" value="Sc_DH/Rdtase_CS"/>
</dbReference>
<proteinExistence type="inferred from homology"/>
<reference evidence="10 11" key="1">
    <citation type="submission" date="2019-08" db="EMBL/GenBank/DDBJ databases">
        <title>Bacillus genomes from the desert of Cuatro Cienegas, Coahuila.</title>
        <authorList>
            <person name="Olmedo-Alvarez G."/>
        </authorList>
    </citation>
    <scope>NUCLEOTIDE SEQUENCE [LARGE SCALE GENOMIC DNA]</scope>
    <source>
        <strain evidence="10 11">CH40_1T</strain>
    </source>
</reference>
<evidence type="ECO:0000256" key="8">
    <source>
        <dbReference type="RuleBase" id="RU366074"/>
    </source>
</evidence>
<evidence type="ECO:0000256" key="6">
    <source>
        <dbReference type="PIRSR" id="PIRSR611284-1"/>
    </source>
</evidence>
<evidence type="ECO:0000256" key="5">
    <source>
        <dbReference type="ARBA" id="ARBA00048508"/>
    </source>
</evidence>
<name>A0A5D4KD48_9BACI</name>
<dbReference type="GO" id="GO:0051287">
    <property type="term" value="F:NAD binding"/>
    <property type="evidence" value="ECO:0007669"/>
    <property type="project" value="UniProtKB-UniRule"/>
</dbReference>
<dbReference type="PANTHER" id="PTHR42760:SF40">
    <property type="entry name" value="3-OXOACYL-[ACYL-CARRIER-PROTEIN] REDUCTASE, CHLOROPLASTIC"/>
    <property type="match status" value="1"/>
</dbReference>